<dbReference type="InterPro" id="IPR058712">
    <property type="entry name" value="SRA_ScoMcrA"/>
</dbReference>
<protein>
    <submittedName>
        <fullName evidence="2">5-methylcytosine-specific restriction enzyme A</fullName>
    </submittedName>
</protein>
<dbReference type="Proteomes" id="UP000199445">
    <property type="component" value="Unassembled WGS sequence"/>
</dbReference>
<dbReference type="OrthoDB" id="9802640at2"/>
<dbReference type="InterPro" id="IPR003615">
    <property type="entry name" value="HNH_nuc"/>
</dbReference>
<evidence type="ECO:0000313" key="3">
    <source>
        <dbReference type="Proteomes" id="UP000199445"/>
    </source>
</evidence>
<dbReference type="RefSeq" id="WP_091701538.1">
    <property type="nucleotide sequence ID" value="NZ_BMYN01000002.1"/>
</dbReference>
<dbReference type="GO" id="GO:0004519">
    <property type="term" value="F:endonuclease activity"/>
    <property type="evidence" value="ECO:0007669"/>
    <property type="project" value="InterPro"/>
</dbReference>
<dbReference type="CDD" id="cd00085">
    <property type="entry name" value="HNHc"/>
    <property type="match status" value="1"/>
</dbReference>
<dbReference type="GO" id="GO:0008270">
    <property type="term" value="F:zinc ion binding"/>
    <property type="evidence" value="ECO:0007669"/>
    <property type="project" value="InterPro"/>
</dbReference>
<dbReference type="Gene3D" id="1.10.30.50">
    <property type="match status" value="1"/>
</dbReference>
<dbReference type="Pfam" id="PF26348">
    <property type="entry name" value="SRA_ScoMcrA"/>
    <property type="match status" value="1"/>
</dbReference>
<gene>
    <name evidence="2" type="ORF">SAMN05216429_102235</name>
</gene>
<reference evidence="2 3" key="1">
    <citation type="submission" date="2016-10" db="EMBL/GenBank/DDBJ databases">
        <authorList>
            <person name="de Groot N.N."/>
        </authorList>
    </citation>
    <scope>NUCLEOTIDE SEQUENCE [LARGE SCALE GENOMIC DNA]</scope>
    <source>
        <strain evidence="2 3">IBRC-M 10445</strain>
    </source>
</reference>
<dbReference type="SMART" id="SM00507">
    <property type="entry name" value="HNHc"/>
    <property type="match status" value="1"/>
</dbReference>
<dbReference type="GO" id="GO:0003676">
    <property type="term" value="F:nucleic acid binding"/>
    <property type="evidence" value="ECO:0007669"/>
    <property type="project" value="InterPro"/>
</dbReference>
<dbReference type="InterPro" id="IPR002711">
    <property type="entry name" value="HNH"/>
</dbReference>
<evidence type="ECO:0000259" key="1">
    <source>
        <dbReference type="SMART" id="SM00507"/>
    </source>
</evidence>
<dbReference type="EMBL" id="FOSC01000002">
    <property type="protein sequence ID" value="SFJ40711.1"/>
    <property type="molecule type" value="Genomic_DNA"/>
</dbReference>
<proteinExistence type="predicted"/>
<feature type="domain" description="HNH nuclease" evidence="1">
    <location>
        <begin position="115"/>
        <end position="174"/>
    </location>
</feature>
<keyword evidence="3" id="KW-1185">Reference proteome</keyword>
<name>A0A1I3R5J9_9GAMM</name>
<sequence>MTFSSGNKAIRDHLKNGKELLLFEKLRHDGSVRFMGSFVYSGYEYREAPDTNKEMRQAIVFHLLPIEDFSTTSTEDQQTETSLAELRNRAYNDRQTTEPTATTNVKKQVFQRSAAVKAYARRRADGVCENCDTPALFTSSNGEPFLEVHHILRLSDGGPDRQDHVAAICPNCHRAAHHAENKQVINKQLLAHIAEKEASFGPA</sequence>
<organism evidence="2 3">
    <name type="scientific">Marinobacter persicus</name>
    <dbReference type="NCBI Taxonomy" id="930118"/>
    <lineage>
        <taxon>Bacteria</taxon>
        <taxon>Pseudomonadati</taxon>
        <taxon>Pseudomonadota</taxon>
        <taxon>Gammaproteobacteria</taxon>
        <taxon>Pseudomonadales</taxon>
        <taxon>Marinobacteraceae</taxon>
        <taxon>Marinobacter</taxon>
    </lineage>
</organism>
<dbReference type="Pfam" id="PF01844">
    <property type="entry name" value="HNH"/>
    <property type="match status" value="1"/>
</dbReference>
<accession>A0A1I3R5J9</accession>
<evidence type="ECO:0000313" key="2">
    <source>
        <dbReference type="EMBL" id="SFJ40711.1"/>
    </source>
</evidence>
<dbReference type="AlphaFoldDB" id="A0A1I3R5J9"/>